<evidence type="ECO:0000256" key="3">
    <source>
        <dbReference type="ARBA" id="ARBA00022737"/>
    </source>
</evidence>
<evidence type="ECO:0000256" key="2">
    <source>
        <dbReference type="ARBA" id="ARBA00022692"/>
    </source>
</evidence>
<feature type="domain" description="PKD" evidence="6">
    <location>
        <begin position="835"/>
        <end position="890"/>
    </location>
</feature>
<feature type="domain" description="PKD" evidence="6">
    <location>
        <begin position="632"/>
        <end position="698"/>
    </location>
</feature>
<feature type="domain" description="PKD" evidence="6">
    <location>
        <begin position="370"/>
        <end position="452"/>
    </location>
</feature>
<evidence type="ECO:0000313" key="7">
    <source>
        <dbReference type="EMBL" id="GAK53856.1"/>
    </source>
</evidence>
<dbReference type="InterPro" id="IPR013783">
    <property type="entry name" value="Ig-like_fold"/>
</dbReference>
<gene>
    <name evidence="7" type="ORF">U14_05130</name>
</gene>
<dbReference type="Pfam" id="PF18911">
    <property type="entry name" value="PKD_4"/>
    <property type="match status" value="13"/>
</dbReference>
<dbReference type="STRING" id="1499966.U14_05130"/>
<feature type="domain" description="PKD" evidence="6">
    <location>
        <begin position="55"/>
        <end position="101"/>
    </location>
</feature>
<dbReference type="CDD" id="cd00146">
    <property type="entry name" value="PKD"/>
    <property type="match status" value="12"/>
</dbReference>
<keyword evidence="4" id="KW-1133">Transmembrane helix</keyword>
<evidence type="ECO:0000256" key="5">
    <source>
        <dbReference type="ARBA" id="ARBA00023136"/>
    </source>
</evidence>
<dbReference type="Gene3D" id="2.60.40.10">
    <property type="entry name" value="Immunoglobulins"/>
    <property type="match status" value="12"/>
</dbReference>
<dbReference type="InterPro" id="IPR035986">
    <property type="entry name" value="PKD_dom_sf"/>
</dbReference>
<feature type="domain" description="PKD" evidence="6">
    <location>
        <begin position="1001"/>
        <end position="1042"/>
    </location>
</feature>
<feature type="domain" description="PKD" evidence="6">
    <location>
        <begin position="720"/>
        <end position="789"/>
    </location>
</feature>
<keyword evidence="8" id="KW-1185">Reference proteome</keyword>
<feature type="domain" description="PKD" evidence="6">
    <location>
        <begin position="113"/>
        <end position="195"/>
    </location>
</feature>
<keyword evidence="5" id="KW-0472">Membrane</keyword>
<accession>A0A081BR25</accession>
<sequence>MTVEDDSQSLCKQTRSVHNMFINTPPVPRLNLSKTIAAVGETLTLNAEGSIDSDGDIIEYAWDFGDMATASGEEVTHEWQAPGTYTIRLRVTDDADLSNSAVIEETQIIINAPPVAQATYRAIIAAQEEVPFDGAVSSDPDGTIRKYVWNMGDGAEKEGEKITHAYADPGLYTVRLTVTDNTDTANNTTFTTFEVRVNQPPVPMAGDDQIVNSSLVKFDGSASSDTDDPIIDYVWDFGDGVSQQGKTVSHVYALPGTYTATLTVTDASQTLSAKQSDTVQITVNHPPIADAGGSQVISPGETVTLDGNFSTDPDGEITTYQWNVGENVELDGARVEYQYDQPGIYQVRLTVTDNVGATGVDYAIITVNAPPVADFYPIPRVAPGQVVKFDGSWSHDPDGAISRAVWDFGDDTPPQEGVTAEHAFAAPGRYSVTLSVEDNSSASAHTAAKTRVVEVNYAPKAEAGNDIRTCEQNVKFDASQSVDPDGDPLNYFWDFGDGERGQGRSVEHAYAKPGIYPVSLTVDDGQKVSNSQAYATLTAYVNAPPDAEIRLGRPSVCAGELALFDASQSSDLEKGRLRYVWDLGDGVAVEGINPVREYTEGGDYRIRLTVSDDSGLACNTTETETMLHVVDAPIARAGDDQTVCANSLVEFDGAASTGGGRRIKSYEWEFGDGQFGVGVNPGHVYAEAGDYTTRLLITVAGDGECSNASEDEVVIHVMAAPIAMFSVPKAACVGESLAFDANASTSSNGKITELTWDFGDETSATGATASHAYQAPGTYRAALRLQTDATGVCNSSEYAETIVINAVPTAVIQVAAADHAPVSGESYATERQTVLRFSGATSSDTDGHIAAYRWDFGDGSQANGAFVSHQYETPGDYPVMLEVTDNSGTACQSARSVMRIQVREPQIQAIAGPDNACVGLAATYQVSAESAEWQVNDGTTATGKEFEKTFERPGVYQIQAKVGADWMPVKEVTALELPELRLPARLDIFPNDSVAIQPAYDKSSGLPLLFQWEMGDGATLNAERAEHVYTQPGDYTAQLLLTMPDAPECLQKIYTIPVTVHTPPQVEIQTEPKEKFAGGARDAIVFTAAMQGKAAEWNYRWNFGDGEDAPGQSVSHAYRKSGTYAVTVTLSDALLRTSQTYTFSQEIEVKPR</sequence>
<feature type="domain" description="PKD" evidence="6">
    <location>
        <begin position="223"/>
        <end position="282"/>
    </location>
</feature>
<evidence type="ECO:0000256" key="1">
    <source>
        <dbReference type="ARBA" id="ARBA00004141"/>
    </source>
</evidence>
<evidence type="ECO:0000256" key="4">
    <source>
        <dbReference type="ARBA" id="ARBA00022989"/>
    </source>
</evidence>
<dbReference type="HOGENOM" id="CLU_276313_0_0_0"/>
<feature type="domain" description="PKD" evidence="6">
    <location>
        <begin position="486"/>
        <end position="524"/>
    </location>
</feature>
<dbReference type="EMBL" id="DF820460">
    <property type="protein sequence ID" value="GAK53856.1"/>
    <property type="molecule type" value="Genomic_DNA"/>
</dbReference>
<dbReference type="AlphaFoldDB" id="A0A081BR25"/>
<dbReference type="InterPro" id="IPR022409">
    <property type="entry name" value="PKD/Chitinase_dom"/>
</dbReference>
<dbReference type="Proteomes" id="UP000030700">
    <property type="component" value="Unassembled WGS sequence"/>
</dbReference>
<reference evidence="7" key="1">
    <citation type="journal article" date="2015" name="PeerJ">
        <title>First genomic representation of candidate bacterial phylum KSB3 points to enhanced environmental sensing as a trigger of wastewater bulking.</title>
        <authorList>
            <person name="Sekiguchi Y."/>
            <person name="Ohashi A."/>
            <person name="Parks D.H."/>
            <person name="Yamauchi T."/>
            <person name="Tyson G.W."/>
            <person name="Hugenholtz P."/>
        </authorList>
    </citation>
    <scope>NUCLEOTIDE SEQUENCE [LARGE SCALE GENOMIC DNA]</scope>
</reference>
<dbReference type="PANTHER" id="PTHR46730">
    <property type="entry name" value="POLYCYSTIN-1"/>
    <property type="match status" value="1"/>
</dbReference>
<organism evidence="7">
    <name type="scientific">Candidatus Moduliflexus flocculans</name>
    <dbReference type="NCBI Taxonomy" id="1499966"/>
    <lineage>
        <taxon>Bacteria</taxon>
        <taxon>Candidatus Moduliflexota</taxon>
        <taxon>Candidatus Moduliflexia</taxon>
        <taxon>Candidatus Moduliflexales</taxon>
        <taxon>Candidatus Moduliflexaceae</taxon>
    </lineage>
</organism>
<dbReference type="GO" id="GO:0005886">
    <property type="term" value="C:plasma membrane"/>
    <property type="evidence" value="ECO:0007669"/>
    <property type="project" value="TreeGrafter"/>
</dbReference>
<feature type="domain" description="PKD" evidence="6">
    <location>
        <begin position="579"/>
        <end position="615"/>
    </location>
</feature>
<dbReference type="PANTHER" id="PTHR46730:SF4">
    <property type="entry name" value="POLYCYSTIC KIDNEY DISEASE PROTEIN 1-LIKE 1"/>
    <property type="match status" value="1"/>
</dbReference>
<feature type="domain" description="PKD" evidence="6">
    <location>
        <begin position="1077"/>
        <end position="1133"/>
    </location>
</feature>
<protein>
    <submittedName>
        <fullName evidence="7">PKD domain protein</fullName>
    </submittedName>
</protein>
<keyword evidence="3" id="KW-0677">Repeat</keyword>
<comment type="subcellular location">
    <subcellularLocation>
        <location evidence="1">Membrane</location>
        <topology evidence="1">Multi-pass membrane protein</topology>
    </subcellularLocation>
</comment>
<evidence type="ECO:0000259" key="6">
    <source>
        <dbReference type="PROSITE" id="PS50093"/>
    </source>
</evidence>
<dbReference type="GO" id="GO:0006816">
    <property type="term" value="P:calcium ion transport"/>
    <property type="evidence" value="ECO:0007669"/>
    <property type="project" value="TreeGrafter"/>
</dbReference>
<name>A0A081BR25_9BACT</name>
<dbReference type="SMART" id="SM00089">
    <property type="entry name" value="PKD"/>
    <property type="match status" value="13"/>
</dbReference>
<dbReference type="InterPro" id="IPR000601">
    <property type="entry name" value="PKD_dom"/>
</dbReference>
<dbReference type="PROSITE" id="PS50093">
    <property type="entry name" value="PKD"/>
    <property type="match status" value="12"/>
</dbReference>
<proteinExistence type="predicted"/>
<evidence type="ECO:0000313" key="8">
    <source>
        <dbReference type="Proteomes" id="UP000030700"/>
    </source>
</evidence>
<feature type="domain" description="PKD" evidence="6">
    <location>
        <begin position="286"/>
        <end position="374"/>
    </location>
</feature>
<dbReference type="SUPFAM" id="SSF49299">
    <property type="entry name" value="PKD domain"/>
    <property type="match status" value="13"/>
</dbReference>
<dbReference type="GO" id="GO:0005261">
    <property type="term" value="F:monoatomic cation channel activity"/>
    <property type="evidence" value="ECO:0007669"/>
    <property type="project" value="TreeGrafter"/>
</dbReference>
<keyword evidence="2" id="KW-0812">Transmembrane</keyword>